<dbReference type="EMBL" id="JFBX01000876">
    <property type="protein sequence ID" value="KXH26312.1"/>
    <property type="molecule type" value="Genomic_DNA"/>
</dbReference>
<accession>A0A135RRI6</accession>
<feature type="domain" description="Protein kinase" evidence="1">
    <location>
        <begin position="58"/>
        <end position="271"/>
    </location>
</feature>
<name>A0A135RRI6_9PEZI</name>
<dbReference type="SUPFAM" id="SSF56112">
    <property type="entry name" value="Protein kinase-like (PK-like)"/>
    <property type="match status" value="1"/>
</dbReference>
<dbReference type="OrthoDB" id="4799509at2759"/>
<evidence type="ECO:0000259" key="1">
    <source>
        <dbReference type="PROSITE" id="PS50011"/>
    </source>
</evidence>
<evidence type="ECO:0000313" key="3">
    <source>
        <dbReference type="Proteomes" id="UP000070328"/>
    </source>
</evidence>
<dbReference type="InterPro" id="IPR000719">
    <property type="entry name" value="Prot_kinase_dom"/>
</dbReference>
<evidence type="ECO:0000313" key="2">
    <source>
        <dbReference type="EMBL" id="KXH26312.1"/>
    </source>
</evidence>
<keyword evidence="3" id="KW-1185">Reference proteome</keyword>
<protein>
    <recommendedName>
        <fullName evidence="1">Protein kinase domain-containing protein</fullName>
    </recommendedName>
</protein>
<dbReference type="Gene3D" id="1.10.510.10">
    <property type="entry name" value="Transferase(Phosphotransferase) domain 1"/>
    <property type="match status" value="1"/>
</dbReference>
<dbReference type="Proteomes" id="UP000070328">
    <property type="component" value="Unassembled WGS sequence"/>
</dbReference>
<dbReference type="InterPro" id="IPR011009">
    <property type="entry name" value="Kinase-like_dom_sf"/>
</dbReference>
<organism evidence="2 3">
    <name type="scientific">Colletotrichum simmondsii</name>
    <dbReference type="NCBI Taxonomy" id="703756"/>
    <lineage>
        <taxon>Eukaryota</taxon>
        <taxon>Fungi</taxon>
        <taxon>Dikarya</taxon>
        <taxon>Ascomycota</taxon>
        <taxon>Pezizomycotina</taxon>
        <taxon>Sordariomycetes</taxon>
        <taxon>Hypocreomycetidae</taxon>
        <taxon>Glomerellales</taxon>
        <taxon>Glomerellaceae</taxon>
        <taxon>Colletotrichum</taxon>
        <taxon>Colletotrichum acutatum species complex</taxon>
    </lineage>
</organism>
<reference evidence="2 3" key="1">
    <citation type="submission" date="2014-02" db="EMBL/GenBank/DDBJ databases">
        <title>The genome sequence of Colletotrichum simmondsii CBS122122.</title>
        <authorList>
            <person name="Baroncelli R."/>
            <person name="Thon M.R."/>
        </authorList>
    </citation>
    <scope>NUCLEOTIDE SEQUENCE [LARGE SCALE GENOMIC DNA]</scope>
    <source>
        <strain evidence="2 3">CBS122122</strain>
    </source>
</reference>
<dbReference type="PROSITE" id="PS50011">
    <property type="entry name" value="PROTEIN_KINASE_DOM"/>
    <property type="match status" value="1"/>
</dbReference>
<sequence>MASPNPAESSQMGHVKPAITSLQDLTLIEAWDNDANAPKYVTFYHITDEAELWFGQSFKNKREISLGEYRHALELVPDEEIYPEIPSGAKLTIAPDNIDDPVFVKRPGLNCYESMKGTPYVWKSVLDETLIMEKVSKNPHPYIIKYYGCRNARGRITSLVLKSYDCTLTQFARQPGFKDLDKEKFLDGLESAVTYVHSLGLAHNDINPDNIMMGEDGMPVLIDFGSCAPYGQNLQSLGTDGWYEEVFFTSEKSHDDFAMKKMRSWIQDPPV</sequence>
<comment type="caution">
    <text evidence="2">The sequence shown here is derived from an EMBL/GenBank/DDBJ whole genome shotgun (WGS) entry which is preliminary data.</text>
</comment>
<dbReference type="AlphaFoldDB" id="A0A135RRI6"/>
<proteinExistence type="predicted"/>
<dbReference type="GO" id="GO:0004672">
    <property type="term" value="F:protein kinase activity"/>
    <property type="evidence" value="ECO:0007669"/>
    <property type="project" value="InterPro"/>
</dbReference>
<gene>
    <name evidence="2" type="ORF">CSIM01_03690</name>
</gene>
<dbReference type="Pfam" id="PF00069">
    <property type="entry name" value="Pkinase"/>
    <property type="match status" value="1"/>
</dbReference>
<dbReference type="GO" id="GO:0005524">
    <property type="term" value="F:ATP binding"/>
    <property type="evidence" value="ECO:0007669"/>
    <property type="project" value="InterPro"/>
</dbReference>